<evidence type="ECO:0000259" key="1">
    <source>
        <dbReference type="Pfam" id="PF04909"/>
    </source>
</evidence>
<dbReference type="Gene3D" id="3.20.20.140">
    <property type="entry name" value="Metal-dependent hydrolases"/>
    <property type="match status" value="1"/>
</dbReference>
<dbReference type="EMBL" id="UINC01078975">
    <property type="protein sequence ID" value="SVC20542.1"/>
    <property type="molecule type" value="Genomic_DNA"/>
</dbReference>
<dbReference type="SUPFAM" id="SSF51556">
    <property type="entry name" value="Metallo-dependent hydrolases"/>
    <property type="match status" value="1"/>
</dbReference>
<dbReference type="Pfam" id="PF04909">
    <property type="entry name" value="Amidohydro_2"/>
    <property type="match status" value="1"/>
</dbReference>
<proteinExistence type="predicted"/>
<dbReference type="AlphaFoldDB" id="A0A382KAW0"/>
<dbReference type="InterPro" id="IPR032466">
    <property type="entry name" value="Metal_Hydrolase"/>
</dbReference>
<sequence>MSNQQVTEVRVASAADVVEGGGHRSGPPLWDFEGLFDHIWFDTCVYHQPGIDLLVGVVPVGNILFMSEMVVADRGVDPATGNYYDDTKIYIDNSTFDDDGRRAVYDSNIRRVYPRLQLP</sequence>
<gene>
    <name evidence="2" type="ORF">METZ01_LOCUS273396</name>
</gene>
<dbReference type="GO" id="GO:0016787">
    <property type="term" value="F:hydrolase activity"/>
    <property type="evidence" value="ECO:0007669"/>
    <property type="project" value="InterPro"/>
</dbReference>
<evidence type="ECO:0000313" key="2">
    <source>
        <dbReference type="EMBL" id="SVC20542.1"/>
    </source>
</evidence>
<feature type="domain" description="Amidohydrolase-related" evidence="1">
    <location>
        <begin position="27"/>
        <end position="114"/>
    </location>
</feature>
<organism evidence="2">
    <name type="scientific">marine metagenome</name>
    <dbReference type="NCBI Taxonomy" id="408172"/>
    <lineage>
        <taxon>unclassified sequences</taxon>
        <taxon>metagenomes</taxon>
        <taxon>ecological metagenomes</taxon>
    </lineage>
</organism>
<name>A0A382KAW0_9ZZZZ</name>
<reference evidence="2" key="1">
    <citation type="submission" date="2018-05" db="EMBL/GenBank/DDBJ databases">
        <authorList>
            <person name="Lanie J.A."/>
            <person name="Ng W.-L."/>
            <person name="Kazmierczak K.M."/>
            <person name="Andrzejewski T.M."/>
            <person name="Davidsen T.M."/>
            <person name="Wayne K.J."/>
            <person name="Tettelin H."/>
            <person name="Glass J.I."/>
            <person name="Rusch D."/>
            <person name="Podicherti R."/>
            <person name="Tsui H.-C.T."/>
            <person name="Winkler M.E."/>
        </authorList>
    </citation>
    <scope>NUCLEOTIDE SEQUENCE</scope>
</reference>
<protein>
    <recommendedName>
        <fullName evidence="1">Amidohydrolase-related domain-containing protein</fullName>
    </recommendedName>
</protein>
<accession>A0A382KAW0</accession>
<dbReference type="InterPro" id="IPR006680">
    <property type="entry name" value="Amidohydro-rel"/>
</dbReference>